<dbReference type="RefSeq" id="WP_075022567.1">
    <property type="nucleotide sequence ID" value="NZ_FOVH01000010.1"/>
</dbReference>
<reference evidence="6 7" key="1">
    <citation type="submission" date="2016-10" db="EMBL/GenBank/DDBJ databases">
        <authorList>
            <person name="de Groot N.N."/>
        </authorList>
    </citation>
    <scope>NUCLEOTIDE SEQUENCE [LARGE SCALE GENOMIC DNA]</scope>
    <source>
        <strain evidence="6 7">DSM 43067</strain>
    </source>
</reference>
<dbReference type="PANTHER" id="PTHR44688:SF16">
    <property type="entry name" value="DNA-BINDING TRANSCRIPTIONAL ACTIVATOR DEVR_DOSR"/>
    <property type="match status" value="1"/>
</dbReference>
<dbReference type="AlphaFoldDB" id="A0A1I5KQB2"/>
<dbReference type="Gene3D" id="1.10.10.10">
    <property type="entry name" value="Winged helix-like DNA-binding domain superfamily/Winged helix DNA-binding domain"/>
    <property type="match status" value="1"/>
</dbReference>
<dbReference type="InterPro" id="IPR036388">
    <property type="entry name" value="WH-like_DNA-bd_sf"/>
</dbReference>
<dbReference type="InterPro" id="IPR000792">
    <property type="entry name" value="Tscrpt_reg_LuxR_C"/>
</dbReference>
<keyword evidence="2" id="KW-0238">DNA-binding</keyword>
<dbReference type="EMBL" id="FOVH01000010">
    <property type="protein sequence ID" value="SFO87208.1"/>
    <property type="molecule type" value="Genomic_DNA"/>
</dbReference>
<keyword evidence="7" id="KW-1185">Reference proteome</keyword>
<organism evidence="6 7">
    <name type="scientific">Actinomadura madurae</name>
    <dbReference type="NCBI Taxonomy" id="1993"/>
    <lineage>
        <taxon>Bacteria</taxon>
        <taxon>Bacillati</taxon>
        <taxon>Actinomycetota</taxon>
        <taxon>Actinomycetes</taxon>
        <taxon>Streptosporangiales</taxon>
        <taxon>Thermomonosporaceae</taxon>
        <taxon>Actinomadura</taxon>
    </lineage>
</organism>
<keyword evidence="3" id="KW-0804">Transcription</keyword>
<gene>
    <name evidence="6" type="ORF">SAMN04489713_11099</name>
</gene>
<dbReference type="GO" id="GO:0003677">
    <property type="term" value="F:DNA binding"/>
    <property type="evidence" value="ECO:0007669"/>
    <property type="project" value="UniProtKB-KW"/>
</dbReference>
<dbReference type="GO" id="GO:0006355">
    <property type="term" value="P:regulation of DNA-templated transcription"/>
    <property type="evidence" value="ECO:0007669"/>
    <property type="project" value="InterPro"/>
</dbReference>
<dbReference type="STRING" id="1993.SAMN04489713_11099"/>
<feature type="domain" description="HTH luxR-type" evidence="5">
    <location>
        <begin position="263"/>
        <end position="328"/>
    </location>
</feature>
<dbReference type="SUPFAM" id="SSF46894">
    <property type="entry name" value="C-terminal effector domain of the bipartite response regulators"/>
    <property type="match status" value="1"/>
</dbReference>
<dbReference type="PROSITE" id="PS00622">
    <property type="entry name" value="HTH_LUXR_1"/>
    <property type="match status" value="1"/>
</dbReference>
<evidence type="ECO:0000313" key="7">
    <source>
        <dbReference type="Proteomes" id="UP000183413"/>
    </source>
</evidence>
<dbReference type="Proteomes" id="UP000183413">
    <property type="component" value="Unassembled WGS sequence"/>
</dbReference>
<evidence type="ECO:0000313" key="6">
    <source>
        <dbReference type="EMBL" id="SFO87208.1"/>
    </source>
</evidence>
<feature type="region of interest" description="Disordered" evidence="4">
    <location>
        <begin position="1"/>
        <end position="23"/>
    </location>
</feature>
<dbReference type="InterPro" id="IPR016032">
    <property type="entry name" value="Sig_transdc_resp-reg_C-effctor"/>
</dbReference>
<evidence type="ECO:0000256" key="1">
    <source>
        <dbReference type="ARBA" id="ARBA00023015"/>
    </source>
</evidence>
<dbReference type="Pfam" id="PF00196">
    <property type="entry name" value="GerE"/>
    <property type="match status" value="1"/>
</dbReference>
<dbReference type="PROSITE" id="PS50043">
    <property type="entry name" value="HTH_LUXR_2"/>
    <property type="match status" value="1"/>
</dbReference>
<dbReference type="PRINTS" id="PR00038">
    <property type="entry name" value="HTHLUXR"/>
</dbReference>
<evidence type="ECO:0000256" key="3">
    <source>
        <dbReference type="ARBA" id="ARBA00023163"/>
    </source>
</evidence>
<dbReference type="InParanoid" id="A0A1I5KQB2"/>
<proteinExistence type="predicted"/>
<name>A0A1I5KQB2_9ACTN</name>
<evidence type="ECO:0000256" key="2">
    <source>
        <dbReference type="ARBA" id="ARBA00023125"/>
    </source>
</evidence>
<evidence type="ECO:0000259" key="5">
    <source>
        <dbReference type="PROSITE" id="PS50043"/>
    </source>
</evidence>
<evidence type="ECO:0000256" key="4">
    <source>
        <dbReference type="SAM" id="MobiDB-lite"/>
    </source>
</evidence>
<keyword evidence="1" id="KW-0805">Transcription regulation</keyword>
<sequence>MQIEALLPAQVPQHDNPSGGTHDEARLSAAAATHVLESLVPCAAYALAAWDAMSGTHQHVTLVNRGYDDRTMSHLNDAYVDSNPAFPIFHTKTSGPLRWIDLERDWNVRFDTTYSAEELLIPAGFHEGTTMCLRLPDGRYTGALHVSWSSAREATDENIELIYRFRPLLALVCDMLRSAEAGIAQLPPDAHALVISGKGKAAELPGRSLGTFLCDGGALRKILSGHTLPRVPRRYLWADATGRCHRIEIIPCRGGAALVTEQIVPWPHCLTFREAQILHLIARGLSNPQIGKRLYVSPRTVSTHVEHILDKLGCLSRAQLAAMAVNDDLLLMGEPEPGVPE</sequence>
<accession>A0A1I5KQB2</accession>
<dbReference type="PANTHER" id="PTHR44688">
    <property type="entry name" value="DNA-BINDING TRANSCRIPTIONAL ACTIVATOR DEVR_DOSR"/>
    <property type="match status" value="1"/>
</dbReference>
<dbReference type="CDD" id="cd06170">
    <property type="entry name" value="LuxR_C_like"/>
    <property type="match status" value="1"/>
</dbReference>
<protein>
    <submittedName>
        <fullName evidence="6">Regulatory protein, luxR family</fullName>
    </submittedName>
</protein>
<dbReference type="SMART" id="SM00421">
    <property type="entry name" value="HTH_LUXR"/>
    <property type="match status" value="1"/>
</dbReference>